<accession>A0ABP9I878</accession>
<evidence type="ECO:0000259" key="1">
    <source>
        <dbReference type="Pfam" id="PF01966"/>
    </source>
</evidence>
<dbReference type="Proteomes" id="UP001500466">
    <property type="component" value="Unassembled WGS sequence"/>
</dbReference>
<gene>
    <name evidence="2" type="ORF">GCM10023205_74360</name>
</gene>
<proteinExistence type="predicted"/>
<dbReference type="Pfam" id="PF01966">
    <property type="entry name" value="HD"/>
    <property type="match status" value="1"/>
</dbReference>
<keyword evidence="3" id="KW-1185">Reference proteome</keyword>
<dbReference type="SUPFAM" id="SSF109604">
    <property type="entry name" value="HD-domain/PDEase-like"/>
    <property type="match status" value="1"/>
</dbReference>
<sequence>MVSDALRRALVDSGDPDPRPLPVWVAELLCRVEAPPRLAAHLRLVHDVAWRLVGWVERAYPGLEFDREAVLFGAATHDIGKVVHPEELSGPGHAHELGGYELLYDSGVAAEMARFACTHGTWAQPGLPVEDLLVCLADKVWKGVRVEQLENLVVARLVAAEGGRREPWEVFAGLDDVLTDLAVDADMRLAFQARHPVAGDAVPRW</sequence>
<dbReference type="EMBL" id="BAABHS010000043">
    <property type="protein sequence ID" value="GAA4991427.1"/>
    <property type="molecule type" value="Genomic_DNA"/>
</dbReference>
<feature type="domain" description="HD" evidence="1">
    <location>
        <begin position="60"/>
        <end position="140"/>
    </location>
</feature>
<comment type="caution">
    <text evidence="2">The sequence shown here is derived from an EMBL/GenBank/DDBJ whole genome shotgun (WGS) entry which is preliminary data.</text>
</comment>
<evidence type="ECO:0000313" key="2">
    <source>
        <dbReference type="EMBL" id="GAA4991427.1"/>
    </source>
</evidence>
<evidence type="ECO:0000313" key="3">
    <source>
        <dbReference type="Proteomes" id="UP001500466"/>
    </source>
</evidence>
<name>A0ABP9I878_9ACTN</name>
<dbReference type="InterPro" id="IPR006674">
    <property type="entry name" value="HD_domain"/>
</dbReference>
<organism evidence="2 3">
    <name type="scientific">Yinghuangia aomiensis</name>
    <dbReference type="NCBI Taxonomy" id="676205"/>
    <lineage>
        <taxon>Bacteria</taxon>
        <taxon>Bacillati</taxon>
        <taxon>Actinomycetota</taxon>
        <taxon>Actinomycetes</taxon>
        <taxon>Kitasatosporales</taxon>
        <taxon>Streptomycetaceae</taxon>
        <taxon>Yinghuangia</taxon>
    </lineage>
</organism>
<reference evidence="3" key="1">
    <citation type="journal article" date="2019" name="Int. J. Syst. Evol. Microbiol.">
        <title>The Global Catalogue of Microorganisms (GCM) 10K type strain sequencing project: providing services to taxonomists for standard genome sequencing and annotation.</title>
        <authorList>
            <consortium name="The Broad Institute Genomics Platform"/>
            <consortium name="The Broad Institute Genome Sequencing Center for Infectious Disease"/>
            <person name="Wu L."/>
            <person name="Ma J."/>
        </authorList>
    </citation>
    <scope>NUCLEOTIDE SEQUENCE [LARGE SCALE GENOMIC DNA]</scope>
    <source>
        <strain evidence="3">JCM 17986</strain>
    </source>
</reference>
<dbReference type="RefSeq" id="WP_345680255.1">
    <property type="nucleotide sequence ID" value="NZ_BAABHS010000043.1"/>
</dbReference>
<protein>
    <submittedName>
        <fullName evidence="2">HD domain-containing protein</fullName>
    </submittedName>
</protein>